<comment type="caution">
    <text evidence="2">The sequence shown here is derived from an EMBL/GenBank/DDBJ whole genome shotgun (WGS) entry which is preliminary data.</text>
</comment>
<dbReference type="Proteomes" id="UP000286415">
    <property type="component" value="Unassembled WGS sequence"/>
</dbReference>
<dbReference type="InParanoid" id="A0A3R7FIH1"/>
<dbReference type="OrthoDB" id="1906282at2759"/>
<evidence type="ECO:0000313" key="2">
    <source>
        <dbReference type="EMBL" id="KAG5450198.1"/>
    </source>
</evidence>
<evidence type="ECO:0000313" key="3">
    <source>
        <dbReference type="Proteomes" id="UP000286415"/>
    </source>
</evidence>
<evidence type="ECO:0000256" key="1">
    <source>
        <dbReference type="SAM" id="MobiDB-lite"/>
    </source>
</evidence>
<proteinExistence type="predicted"/>
<feature type="region of interest" description="Disordered" evidence="1">
    <location>
        <begin position="198"/>
        <end position="220"/>
    </location>
</feature>
<gene>
    <name evidence="2" type="ORF">CSKR_114010</name>
</gene>
<feature type="compositionally biased region" description="Basic and acidic residues" evidence="1">
    <location>
        <begin position="198"/>
        <end position="207"/>
    </location>
</feature>
<protein>
    <submittedName>
        <fullName evidence="2">Uncharacterized protein</fullName>
    </submittedName>
</protein>
<accession>A0A3R7FIH1</accession>
<keyword evidence="3" id="KW-1185">Reference proteome</keyword>
<dbReference type="AlphaFoldDB" id="A0A3R7FIH1"/>
<organism evidence="2 3">
    <name type="scientific">Clonorchis sinensis</name>
    <name type="common">Chinese liver fluke</name>
    <dbReference type="NCBI Taxonomy" id="79923"/>
    <lineage>
        <taxon>Eukaryota</taxon>
        <taxon>Metazoa</taxon>
        <taxon>Spiralia</taxon>
        <taxon>Lophotrochozoa</taxon>
        <taxon>Platyhelminthes</taxon>
        <taxon>Trematoda</taxon>
        <taxon>Digenea</taxon>
        <taxon>Opisthorchiida</taxon>
        <taxon>Opisthorchiata</taxon>
        <taxon>Opisthorchiidae</taxon>
        <taxon>Clonorchis</taxon>
    </lineage>
</organism>
<reference evidence="2 3" key="2">
    <citation type="journal article" date="2021" name="Genomics">
        <title>High-quality reference genome for Clonorchis sinensis.</title>
        <authorList>
            <person name="Young N.D."/>
            <person name="Stroehlein A.J."/>
            <person name="Kinkar L."/>
            <person name="Wang T."/>
            <person name="Sohn W.M."/>
            <person name="Chang B.C.H."/>
            <person name="Kaur P."/>
            <person name="Weisz D."/>
            <person name="Dudchenko O."/>
            <person name="Aiden E.L."/>
            <person name="Korhonen P.K."/>
            <person name="Gasser R.B."/>
        </authorList>
    </citation>
    <scope>NUCLEOTIDE SEQUENCE [LARGE SCALE GENOMIC DNA]</scope>
    <source>
        <strain evidence="2">Cs-k2</strain>
    </source>
</reference>
<name>A0A3R7FIH1_CLOSI</name>
<reference evidence="2 3" key="1">
    <citation type="journal article" date="2018" name="Biotechnol. Adv.">
        <title>Improved genomic resources and new bioinformatic workflow for the carcinogenic parasite Clonorchis sinensis: Biotechnological implications.</title>
        <authorList>
            <person name="Wang D."/>
            <person name="Korhonen P.K."/>
            <person name="Gasser R.B."/>
            <person name="Young N.D."/>
        </authorList>
    </citation>
    <scope>NUCLEOTIDE SEQUENCE [LARGE SCALE GENOMIC DNA]</scope>
    <source>
        <strain evidence="2">Cs-k2</strain>
    </source>
</reference>
<dbReference type="EMBL" id="NIRI02000042">
    <property type="protein sequence ID" value="KAG5450198.1"/>
    <property type="molecule type" value="Genomic_DNA"/>
</dbReference>
<sequence length="238" mass="26406">MVKVRFTYDSSNCPVKPARSLFCRSRNLIGVKRVGTPHGHHFGYGTFWTAIHILQHARKSENTKNLLCSYISRIFLNGQAYRGEQTNLTVRAHAHLHLTPDGLLEQVMFGTSGDISSKLLEWAWWRRATCKIPSTLQTVSQLPSDLLAPYPALENEGRSDCVRARGRNPQMCTKTIGTCGQHTAKAVGAEMTQRLERDFTDRKDRGSNPDSAPQLLSRLGPSDSISALMLPSGGMAAR</sequence>